<dbReference type="InterPro" id="IPR036264">
    <property type="entry name" value="Bact_exopeptidase_dim_dom"/>
</dbReference>
<keyword evidence="2" id="KW-0732">Signal</keyword>
<dbReference type="InterPro" id="IPR011650">
    <property type="entry name" value="Peptidase_M20_dimer"/>
</dbReference>
<protein>
    <submittedName>
        <fullName evidence="4">Amidohydrolase</fullName>
    </submittedName>
</protein>
<accession>A0A3A3ENG0</accession>
<dbReference type="GO" id="GO:0071713">
    <property type="term" value="F:para-aminobenzoyl-glutamate hydrolase activity"/>
    <property type="evidence" value="ECO:0007669"/>
    <property type="project" value="TreeGrafter"/>
</dbReference>
<dbReference type="PANTHER" id="PTHR30575">
    <property type="entry name" value="PEPTIDASE M20"/>
    <property type="match status" value="1"/>
</dbReference>
<reference evidence="4 5" key="1">
    <citation type="submission" date="2018-09" db="EMBL/GenBank/DDBJ databases">
        <title>Identification of marine bacteria producing industrial enzymes.</title>
        <authorList>
            <person name="Cheng T.H."/>
            <person name="Saidin J."/>
            <person name="Muhd D.D."/>
            <person name="Isa M.N.M."/>
            <person name="Bakar M.F.A."/>
            <person name="Ismail N."/>
        </authorList>
    </citation>
    <scope>NUCLEOTIDE SEQUENCE [LARGE SCALE GENOMIC DNA]</scope>
    <source>
        <strain evidence="4 5">MNAD 1.6</strain>
    </source>
</reference>
<dbReference type="Pfam" id="PF07687">
    <property type="entry name" value="M20_dimer"/>
    <property type="match status" value="1"/>
</dbReference>
<name>A0A3A3ENG0_9GAMM</name>
<comment type="caution">
    <text evidence="4">The sequence shown here is derived from an EMBL/GenBank/DDBJ whole genome shotgun (WGS) entry which is preliminary data.</text>
</comment>
<dbReference type="SUPFAM" id="SSF55031">
    <property type="entry name" value="Bacterial exopeptidase dimerisation domain"/>
    <property type="match status" value="1"/>
</dbReference>
<dbReference type="GO" id="GO:0005737">
    <property type="term" value="C:cytoplasm"/>
    <property type="evidence" value="ECO:0007669"/>
    <property type="project" value="TreeGrafter"/>
</dbReference>
<organism evidence="4 5">
    <name type="scientific">Pseudoalteromonas gelatinilytica</name>
    <dbReference type="NCBI Taxonomy" id="1703256"/>
    <lineage>
        <taxon>Bacteria</taxon>
        <taxon>Pseudomonadati</taxon>
        <taxon>Pseudomonadota</taxon>
        <taxon>Gammaproteobacteria</taxon>
        <taxon>Alteromonadales</taxon>
        <taxon>Pseudoalteromonadaceae</taxon>
        <taxon>Pseudoalteromonas</taxon>
    </lineage>
</organism>
<dbReference type="Pfam" id="PF01546">
    <property type="entry name" value="Peptidase_M20"/>
    <property type="match status" value="1"/>
</dbReference>
<dbReference type="EMBL" id="QYSE01000001">
    <property type="protein sequence ID" value="RJF37900.1"/>
    <property type="molecule type" value="Genomic_DNA"/>
</dbReference>
<dbReference type="GO" id="GO:0016805">
    <property type="term" value="F:dipeptidase activity"/>
    <property type="evidence" value="ECO:0007669"/>
    <property type="project" value="TreeGrafter"/>
</dbReference>
<feature type="chain" id="PRO_5017337931" evidence="2">
    <location>
        <begin position="22"/>
        <end position="482"/>
    </location>
</feature>
<feature type="signal peptide" evidence="2">
    <location>
        <begin position="1"/>
        <end position="21"/>
    </location>
</feature>
<sequence length="482" mass="51869">MKKLALSLFTVGVLVSHSVQASNEQQRVSGYFDDLKKPAINIADNLWNWAEVGFQEHKSSELMQQTLKDAGFDIQSGVAGMPTAFVASYGDSGPVIGILAEMDALPGLSQDAQPAHSPIAGKQAGHACGHHLFAGGSVTAAMAIKRWLEETGTQGQVRVYGTPAEEGGAGKVYMVRDGLFDDVDIALHWHAGSQNNADATSSLANKGAKFRFKGIAAHAAVMPERGRSALDGVEAMNYMVNMMREHVPSDTRIHYVITNGGSAPNVVPEFAEVYYYLRTPRAADLAELWQRLENTAKAAALGTGTKAEWEVVSGVWDILPNMTLAHVMHESMSEFGGIEYSKKEQAFAEQIRPTLGKQAESIIGREKQIMPLSDKVHAGTYSSDVGDVSWNVPTAGLIASTWVPGTAFHSWQAVASGGTSIGHKGMILAAETLALSAVKLYQNPSLIEKAKAEFKQRKGDVKYYPQVGDRAPALDLRASNKD</sequence>
<dbReference type="PIRSF" id="PIRSF037227">
    <property type="entry name" value="Aminobenzoyl-glu_utiliz_pB"/>
    <property type="match status" value="1"/>
</dbReference>
<feature type="domain" description="Peptidase M20 dimerisation" evidence="3">
    <location>
        <begin position="206"/>
        <end position="300"/>
    </location>
</feature>
<dbReference type="GO" id="GO:0046657">
    <property type="term" value="P:folic acid catabolic process"/>
    <property type="evidence" value="ECO:0007669"/>
    <property type="project" value="TreeGrafter"/>
</dbReference>
<evidence type="ECO:0000256" key="1">
    <source>
        <dbReference type="ARBA" id="ARBA00022801"/>
    </source>
</evidence>
<dbReference type="InterPro" id="IPR052030">
    <property type="entry name" value="Peptidase_M20/M20A_hydrolases"/>
</dbReference>
<gene>
    <name evidence="4" type="ORF">D4741_07495</name>
</gene>
<dbReference type="PANTHER" id="PTHR30575:SF0">
    <property type="entry name" value="XAA-ARG DIPEPTIDASE"/>
    <property type="match status" value="1"/>
</dbReference>
<dbReference type="InterPro" id="IPR017439">
    <property type="entry name" value="Amidohydrolase"/>
</dbReference>
<evidence type="ECO:0000256" key="2">
    <source>
        <dbReference type="SAM" id="SignalP"/>
    </source>
</evidence>
<dbReference type="SUPFAM" id="SSF53187">
    <property type="entry name" value="Zn-dependent exopeptidases"/>
    <property type="match status" value="1"/>
</dbReference>
<dbReference type="RefSeq" id="WP_119852513.1">
    <property type="nucleotide sequence ID" value="NZ_QYSE01000001.1"/>
</dbReference>
<dbReference type="Gene3D" id="3.40.630.10">
    <property type="entry name" value="Zn peptidases"/>
    <property type="match status" value="1"/>
</dbReference>
<dbReference type="FunFam" id="3.30.70.360:FF:000004">
    <property type="entry name" value="Peptidase M20 domain-containing protein 2"/>
    <property type="match status" value="1"/>
</dbReference>
<dbReference type="Proteomes" id="UP000265938">
    <property type="component" value="Unassembled WGS sequence"/>
</dbReference>
<dbReference type="InterPro" id="IPR002933">
    <property type="entry name" value="Peptidase_M20"/>
</dbReference>
<dbReference type="InterPro" id="IPR017145">
    <property type="entry name" value="Aminobenzoyl-glu_utiliz_pB"/>
</dbReference>
<evidence type="ECO:0000313" key="4">
    <source>
        <dbReference type="EMBL" id="RJF37900.1"/>
    </source>
</evidence>
<keyword evidence="1 4" id="KW-0378">Hydrolase</keyword>
<evidence type="ECO:0000313" key="5">
    <source>
        <dbReference type="Proteomes" id="UP000265938"/>
    </source>
</evidence>
<dbReference type="NCBIfam" id="TIGR01891">
    <property type="entry name" value="amidohydrolases"/>
    <property type="match status" value="1"/>
</dbReference>
<dbReference type="Gene3D" id="3.30.70.360">
    <property type="match status" value="1"/>
</dbReference>
<evidence type="ECO:0000259" key="3">
    <source>
        <dbReference type="Pfam" id="PF07687"/>
    </source>
</evidence>
<dbReference type="AlphaFoldDB" id="A0A3A3ENG0"/>
<proteinExistence type="predicted"/>